<dbReference type="PANTHER" id="PTHR11476:SF7">
    <property type="entry name" value="HISTIDINE--TRNA LIGASE"/>
    <property type="match status" value="1"/>
</dbReference>
<dbReference type="FunFam" id="3.40.50.800:FF:000009">
    <property type="entry name" value="Eukaryotic translation initiation factor 2-alpha kinase"/>
    <property type="match status" value="1"/>
</dbReference>
<keyword evidence="3" id="KW-0808">Transferase</keyword>
<evidence type="ECO:0000259" key="10">
    <source>
        <dbReference type="Pfam" id="PF12745"/>
    </source>
</evidence>
<evidence type="ECO:0000313" key="12">
    <source>
        <dbReference type="Proteomes" id="UP001159428"/>
    </source>
</evidence>
<sequence length="246" mass="27765">MVCSAGRNPMQTERMRIAHDLWECGIKANICYDSKDMVSLEEQQEFCKQNGIQHIVVLKEQDAGHVRVRSFDKGKFTESRVQRAELVAHLQAKFSTRPEPTESSAPLGNKGANTQSGNETSSTVVAEMKVSFNTQEKWAWNTKRRYESLMMFKIKPLLTHISSKNAVEVIAVDLPGVALRDMSVMLDLDASQDAFDASVATIADKTPRYKKYLGRVCNDIRDLKVSKKEPVVLVYSVKDEVVEIFF</sequence>
<dbReference type="AlphaFoldDB" id="A0AAU9XUS9"/>
<feature type="domain" description="Histidyl tRNA synthetase-related" evidence="10">
    <location>
        <begin position="1"/>
        <end position="240"/>
    </location>
</feature>
<evidence type="ECO:0000256" key="6">
    <source>
        <dbReference type="ARBA" id="ARBA00022840"/>
    </source>
</evidence>
<feature type="region of interest" description="Disordered" evidence="9">
    <location>
        <begin position="93"/>
        <end position="120"/>
    </location>
</feature>
<accession>A0AAU9XUS9</accession>
<dbReference type="GO" id="GO:0005739">
    <property type="term" value="C:mitochondrion"/>
    <property type="evidence" value="ECO:0007669"/>
    <property type="project" value="TreeGrafter"/>
</dbReference>
<dbReference type="GO" id="GO:0003723">
    <property type="term" value="F:RNA binding"/>
    <property type="evidence" value="ECO:0007669"/>
    <property type="project" value="TreeGrafter"/>
</dbReference>
<evidence type="ECO:0000256" key="8">
    <source>
        <dbReference type="ARBA" id="ARBA00048679"/>
    </source>
</evidence>
<keyword evidence="12" id="KW-1185">Reference proteome</keyword>
<evidence type="ECO:0000256" key="3">
    <source>
        <dbReference type="ARBA" id="ARBA00022679"/>
    </source>
</evidence>
<dbReference type="GO" id="GO:0032543">
    <property type="term" value="P:mitochondrial translation"/>
    <property type="evidence" value="ECO:0007669"/>
    <property type="project" value="TreeGrafter"/>
</dbReference>
<keyword evidence="6" id="KW-0067">ATP-binding</keyword>
<dbReference type="GO" id="GO:0005524">
    <property type="term" value="F:ATP binding"/>
    <property type="evidence" value="ECO:0007669"/>
    <property type="project" value="UniProtKB-KW"/>
</dbReference>
<reference evidence="11 12" key="1">
    <citation type="submission" date="2022-05" db="EMBL/GenBank/DDBJ databases">
        <authorList>
            <consortium name="Genoscope - CEA"/>
            <person name="William W."/>
        </authorList>
    </citation>
    <scope>NUCLEOTIDE SEQUENCE [LARGE SCALE GENOMIC DNA]</scope>
</reference>
<dbReference type="Proteomes" id="UP001159428">
    <property type="component" value="Unassembled WGS sequence"/>
</dbReference>
<dbReference type="GO" id="GO:0004674">
    <property type="term" value="F:protein serine/threonine kinase activity"/>
    <property type="evidence" value="ECO:0007669"/>
    <property type="project" value="UniProtKB-KW"/>
</dbReference>
<comment type="catalytic activity">
    <reaction evidence="7">
        <text>L-threonyl-[protein] + ATP = O-phospho-L-threonyl-[protein] + ADP + H(+)</text>
        <dbReference type="Rhea" id="RHEA:46608"/>
        <dbReference type="Rhea" id="RHEA-COMP:11060"/>
        <dbReference type="Rhea" id="RHEA-COMP:11605"/>
        <dbReference type="ChEBI" id="CHEBI:15378"/>
        <dbReference type="ChEBI" id="CHEBI:30013"/>
        <dbReference type="ChEBI" id="CHEBI:30616"/>
        <dbReference type="ChEBI" id="CHEBI:61977"/>
        <dbReference type="ChEBI" id="CHEBI:456216"/>
        <dbReference type="EC" id="2.7.11.1"/>
    </reaction>
</comment>
<comment type="caution">
    <text evidence="11">The sequence shown here is derived from an EMBL/GenBank/DDBJ whole genome shotgun (WGS) entry which is preliminary data.</text>
</comment>
<dbReference type="InterPro" id="IPR036621">
    <property type="entry name" value="Anticodon-bd_dom_sf"/>
</dbReference>
<dbReference type="GO" id="GO:0005829">
    <property type="term" value="C:cytosol"/>
    <property type="evidence" value="ECO:0007669"/>
    <property type="project" value="TreeGrafter"/>
</dbReference>
<dbReference type="GO" id="GO:0006427">
    <property type="term" value="P:histidyl-tRNA aminoacylation"/>
    <property type="evidence" value="ECO:0007669"/>
    <property type="project" value="TreeGrafter"/>
</dbReference>
<gene>
    <name evidence="11" type="ORF">PMEA_00032026</name>
</gene>
<proteinExistence type="predicted"/>
<dbReference type="GO" id="GO:0004821">
    <property type="term" value="F:histidine-tRNA ligase activity"/>
    <property type="evidence" value="ECO:0007669"/>
    <property type="project" value="TreeGrafter"/>
</dbReference>
<name>A0AAU9XUS9_9CNID</name>
<feature type="compositionally biased region" description="Polar residues" evidence="9">
    <location>
        <begin position="101"/>
        <end position="120"/>
    </location>
</feature>
<keyword evidence="5" id="KW-0418">Kinase</keyword>
<evidence type="ECO:0000256" key="4">
    <source>
        <dbReference type="ARBA" id="ARBA00022741"/>
    </source>
</evidence>
<evidence type="ECO:0000256" key="1">
    <source>
        <dbReference type="ARBA" id="ARBA00012513"/>
    </source>
</evidence>
<evidence type="ECO:0000313" key="11">
    <source>
        <dbReference type="EMBL" id="CAH3159579.1"/>
    </source>
</evidence>
<dbReference type="Gene3D" id="3.40.50.800">
    <property type="entry name" value="Anticodon-binding domain"/>
    <property type="match status" value="1"/>
</dbReference>
<dbReference type="Pfam" id="PF12745">
    <property type="entry name" value="HGTP_anticodon2"/>
    <property type="match status" value="1"/>
</dbReference>
<evidence type="ECO:0000256" key="5">
    <source>
        <dbReference type="ARBA" id="ARBA00022777"/>
    </source>
</evidence>
<dbReference type="PANTHER" id="PTHR11476">
    <property type="entry name" value="HISTIDYL-TRNA SYNTHETASE"/>
    <property type="match status" value="1"/>
</dbReference>
<keyword evidence="4" id="KW-0547">Nucleotide-binding</keyword>
<keyword evidence="2" id="KW-0723">Serine/threonine-protein kinase</keyword>
<evidence type="ECO:0000256" key="9">
    <source>
        <dbReference type="SAM" id="MobiDB-lite"/>
    </source>
</evidence>
<dbReference type="EC" id="2.7.11.1" evidence="1"/>
<protein>
    <recommendedName>
        <fullName evidence="1">non-specific serine/threonine protein kinase</fullName>
        <ecNumber evidence="1">2.7.11.1</ecNumber>
    </recommendedName>
</protein>
<dbReference type="InterPro" id="IPR024435">
    <property type="entry name" value="HisRS-related_dom"/>
</dbReference>
<organism evidence="11 12">
    <name type="scientific">Pocillopora meandrina</name>
    <dbReference type="NCBI Taxonomy" id="46732"/>
    <lineage>
        <taxon>Eukaryota</taxon>
        <taxon>Metazoa</taxon>
        <taxon>Cnidaria</taxon>
        <taxon>Anthozoa</taxon>
        <taxon>Hexacorallia</taxon>
        <taxon>Scleractinia</taxon>
        <taxon>Astrocoeniina</taxon>
        <taxon>Pocilloporidae</taxon>
        <taxon>Pocillopora</taxon>
    </lineage>
</organism>
<comment type="catalytic activity">
    <reaction evidence="8">
        <text>L-seryl-[protein] + ATP = O-phospho-L-seryl-[protein] + ADP + H(+)</text>
        <dbReference type="Rhea" id="RHEA:17989"/>
        <dbReference type="Rhea" id="RHEA-COMP:9863"/>
        <dbReference type="Rhea" id="RHEA-COMP:11604"/>
        <dbReference type="ChEBI" id="CHEBI:15378"/>
        <dbReference type="ChEBI" id="CHEBI:29999"/>
        <dbReference type="ChEBI" id="CHEBI:30616"/>
        <dbReference type="ChEBI" id="CHEBI:83421"/>
        <dbReference type="ChEBI" id="CHEBI:456216"/>
        <dbReference type="EC" id="2.7.11.1"/>
    </reaction>
</comment>
<dbReference type="EMBL" id="CALNXJ010000072">
    <property type="protein sequence ID" value="CAH3159579.1"/>
    <property type="molecule type" value="Genomic_DNA"/>
</dbReference>
<evidence type="ECO:0000256" key="7">
    <source>
        <dbReference type="ARBA" id="ARBA00047899"/>
    </source>
</evidence>
<evidence type="ECO:0000256" key="2">
    <source>
        <dbReference type="ARBA" id="ARBA00022527"/>
    </source>
</evidence>